<reference evidence="1 2" key="1">
    <citation type="submission" date="2019-08" db="EMBL/GenBank/DDBJ databases">
        <title>In-depth cultivation of the pig gut microbiome towards novel bacterial diversity and tailored functional studies.</title>
        <authorList>
            <person name="Wylensek D."/>
            <person name="Hitch T.C.A."/>
            <person name="Clavel T."/>
        </authorList>
    </citation>
    <scope>NUCLEOTIDE SEQUENCE [LARGE SCALE GENOMIC DNA]</scope>
    <source>
        <strain evidence="1 2">WCA-383-APC-5B</strain>
    </source>
</reference>
<organism evidence="1 2">
    <name type="scientific">Inconstantimicrobium porci</name>
    <dbReference type="NCBI Taxonomy" id="2652291"/>
    <lineage>
        <taxon>Bacteria</taxon>
        <taxon>Bacillati</taxon>
        <taxon>Bacillota</taxon>
        <taxon>Clostridia</taxon>
        <taxon>Eubacteriales</taxon>
        <taxon>Clostridiaceae</taxon>
        <taxon>Inconstantimicrobium</taxon>
    </lineage>
</organism>
<keyword evidence="2" id="KW-1185">Reference proteome</keyword>
<comment type="caution">
    <text evidence="1">The sequence shown here is derived from an EMBL/GenBank/DDBJ whole genome shotgun (WGS) entry which is preliminary data.</text>
</comment>
<sequence length="74" mass="8087">MNVYDLSVVGIPVTIQKAADQTVNAVYTFATMNGEGQQNLKYKLVIYPNVNCTFNPGIDPDYAAVTTTLNSLEQ</sequence>
<proteinExistence type="predicted"/>
<evidence type="ECO:0000313" key="1">
    <source>
        <dbReference type="EMBL" id="MSR92670.1"/>
    </source>
</evidence>
<name>A0A7X2T2W5_9CLOT</name>
<dbReference type="AlphaFoldDB" id="A0A7X2T2W5"/>
<dbReference type="Proteomes" id="UP000460287">
    <property type="component" value="Unassembled WGS sequence"/>
</dbReference>
<gene>
    <name evidence="1" type="ORF">FYJ33_15180</name>
</gene>
<accession>A0A7X2T2W5</accession>
<protein>
    <submittedName>
        <fullName evidence="1">Uncharacterized protein</fullName>
    </submittedName>
</protein>
<dbReference type="EMBL" id="VULX01000044">
    <property type="protein sequence ID" value="MSR92670.1"/>
    <property type="molecule type" value="Genomic_DNA"/>
</dbReference>
<evidence type="ECO:0000313" key="2">
    <source>
        <dbReference type="Proteomes" id="UP000460287"/>
    </source>
</evidence>
<dbReference type="RefSeq" id="WP_154532780.1">
    <property type="nucleotide sequence ID" value="NZ_JAXFSD010000099.1"/>
</dbReference>